<protein>
    <submittedName>
        <fullName evidence="1">Uncharacterized protein</fullName>
    </submittedName>
</protein>
<dbReference type="EMBL" id="CADCSZ010000018">
    <property type="protein sequence ID" value="CAA9213889.1"/>
    <property type="molecule type" value="Genomic_DNA"/>
</dbReference>
<accession>A0A6J4H4S3</accession>
<evidence type="ECO:0000313" key="1">
    <source>
        <dbReference type="EMBL" id="CAA9213889.1"/>
    </source>
</evidence>
<sequence>MEIVAALFVEGLEMRQVAGPSTRIDLKGVMFSMAAPSPPPITLDPHLVVIVREDQSGSGQASLISEFVRQADGEQVARNVQMVAVAPGKFGRQLVKAELEFADYGTIEARCRLNADGHVTTVPFTLLPPA</sequence>
<gene>
    <name evidence="1" type="ORF">AVDCRST_MAG76-276</name>
</gene>
<dbReference type="AlphaFoldDB" id="A0A6J4H4S3"/>
<proteinExistence type="predicted"/>
<reference evidence="1" key="1">
    <citation type="submission" date="2020-02" db="EMBL/GenBank/DDBJ databases">
        <authorList>
            <person name="Meier V. D."/>
        </authorList>
    </citation>
    <scope>NUCLEOTIDE SEQUENCE</scope>
    <source>
        <strain evidence="1">AVDCRST_MAG76</strain>
    </source>
</reference>
<name>A0A6J4H4S3_9ACTN</name>
<organism evidence="1">
    <name type="scientific">uncultured Acidimicrobiales bacterium</name>
    <dbReference type="NCBI Taxonomy" id="310071"/>
    <lineage>
        <taxon>Bacteria</taxon>
        <taxon>Bacillati</taxon>
        <taxon>Actinomycetota</taxon>
        <taxon>Acidimicrobiia</taxon>
        <taxon>Acidimicrobiales</taxon>
        <taxon>environmental samples</taxon>
    </lineage>
</organism>